<dbReference type="FunFam" id="3.90.70.10:FF:000009">
    <property type="entry name" value="Putative ubiquitin carboxyl-terminal hydrolase CYLD"/>
    <property type="match status" value="1"/>
</dbReference>
<evidence type="ECO:0000256" key="12">
    <source>
        <dbReference type="ARBA" id="ARBA00022807"/>
    </source>
</evidence>
<evidence type="ECO:0000259" key="14">
    <source>
        <dbReference type="PROSITE" id="PS50235"/>
    </source>
</evidence>
<keyword evidence="6" id="KW-0963">Cytoplasm</keyword>
<dbReference type="Gene3D" id="3.90.70.10">
    <property type="entry name" value="Cysteine proteinases"/>
    <property type="match status" value="1"/>
</dbReference>
<dbReference type="InterPro" id="IPR000938">
    <property type="entry name" value="CAP-Gly_domain"/>
</dbReference>
<sequence length="927" mass="105879">MGSQDYRYGIFIRNEVIRDVETKNRENVRTVLLGHICNITLMSDGLLRIRLLKDLENWEPHAFYASPNSILPISEKLWQYIASIASPQDRVKFAKNRTLCEQLASVSCDMIVGFTDTNDVRWGKVRYKGHIKGIGYGFGLELSERKATNQCDGLCVGIRYFKCSPGFGLFTTIEKIRLKYYSQKRDNSPPKSSITDLDILMKKNMSNFQNGFDEKPAREEIVTKYGEYSKKLSTPAKNTQLNHNLRNSISLQNILELESGSVNTNNDFDQNTIIQPDRSQLMNVEKLKNKSEIDLHDLIGNSWSNSESVKPETYNNLKKNLDKNDNVKEKYSPLLNRNSIISTNGTMSRTLRNKSLNPITHIMDGTGTTKKSKFYTESYENGLDKKNGKSVIKKLENGKKLIEHHVPKEGKPTATFYVIEKSKYQEPPPGTTNDLVVGSLVEVETDVTEQPLYGVIRWMGVETEANFTLVGIELEDDLPPDLPLTLTDGTHNGERFFKCAMDRGFFVPLERCRKDPRFQVPTTPVHAIASNEISECSIVRGAVAPLCLPTEEDVQAVCGKVRGIQGHHNSCYLDVTLFSMFTYTAVFDSLLFRPKNENDISDYDEVQRVLREEIVNPLRKHLYVNADNVMKLRRLLDRLSSVSGLTSEEKDPEEFLNSLLAQILKAEPFLKLNSGQTAFHYQLFVEKDAELSLPTVQQLFEQSFLTSDIKLTEVPSCLIIQMPRFGKNYKMYPRILPSQLLDVTDVIEGSPRQCIVCGRLAFWECRECFAECSSTAGLESTAYCTECLRTAHKHEKRQRHKPRELLIDEDFLAVQEHSRPPRLFMELFAVICIETSHYVAFVKCGVGHEAPWCFFDSMADRKGERDGYNIPEIVACPDVSHWLSDETSCRQLHEDFPLDRHLPEPARRLLCDAYICMYQSSDVMMYR</sequence>
<evidence type="ECO:0000313" key="17">
    <source>
        <dbReference type="Proteomes" id="UP001566132"/>
    </source>
</evidence>
<dbReference type="Gene3D" id="2.30.30.190">
    <property type="entry name" value="CAP Gly-rich-like domain"/>
    <property type="match status" value="2"/>
</dbReference>
<comment type="catalytic activity">
    <reaction evidence="1">
        <text>Thiol-dependent hydrolysis of ester, thioester, amide, peptide and isopeptide bonds formed by the C-terminal Gly of ubiquitin (a 76-residue protein attached to proteins as an intracellular targeting signal).</text>
        <dbReference type="EC" id="3.4.19.12"/>
    </reaction>
</comment>
<dbReference type="InterPro" id="IPR001394">
    <property type="entry name" value="Peptidase_C19_UCH"/>
</dbReference>
<dbReference type="InterPro" id="IPR028889">
    <property type="entry name" value="USP"/>
</dbReference>
<dbReference type="AlphaFoldDB" id="A0ABD1FA37"/>
<dbReference type="InterPro" id="IPR038765">
    <property type="entry name" value="Papain-like_cys_pep_sf"/>
</dbReference>
<evidence type="ECO:0000256" key="6">
    <source>
        <dbReference type="ARBA" id="ARBA00022490"/>
    </source>
</evidence>
<evidence type="ECO:0000256" key="1">
    <source>
        <dbReference type="ARBA" id="ARBA00000707"/>
    </source>
</evidence>
<evidence type="ECO:0000256" key="4">
    <source>
        <dbReference type="ARBA" id="ARBA00009085"/>
    </source>
</evidence>
<dbReference type="GO" id="GO:0048471">
    <property type="term" value="C:perinuclear region of cytoplasm"/>
    <property type="evidence" value="ECO:0007669"/>
    <property type="project" value="UniProtKB-SubCell"/>
</dbReference>
<dbReference type="EMBL" id="JBDJPC010000002">
    <property type="protein sequence ID" value="KAL1513179.1"/>
    <property type="molecule type" value="Genomic_DNA"/>
</dbReference>
<evidence type="ECO:0000256" key="10">
    <source>
        <dbReference type="ARBA" id="ARBA00022786"/>
    </source>
</evidence>
<keyword evidence="8" id="KW-0645">Protease</keyword>
<reference evidence="16 17" key="1">
    <citation type="submission" date="2024-05" db="EMBL/GenBank/DDBJ databases">
        <title>Genetic variation in Jamaican populations of the coffee berry borer (Hypothenemus hampei).</title>
        <authorList>
            <person name="Errbii M."/>
            <person name="Myrie A."/>
        </authorList>
    </citation>
    <scope>NUCLEOTIDE SEQUENCE [LARGE SCALE GENOMIC DNA]</scope>
    <source>
        <strain evidence="16">JA-Hopewell-2020-01-JO</strain>
        <tissue evidence="16">Whole body</tissue>
    </source>
</reference>
<organism evidence="16 17">
    <name type="scientific">Hypothenemus hampei</name>
    <name type="common">Coffee berry borer</name>
    <dbReference type="NCBI Taxonomy" id="57062"/>
    <lineage>
        <taxon>Eukaryota</taxon>
        <taxon>Metazoa</taxon>
        <taxon>Ecdysozoa</taxon>
        <taxon>Arthropoda</taxon>
        <taxon>Hexapoda</taxon>
        <taxon>Insecta</taxon>
        <taxon>Pterygota</taxon>
        <taxon>Neoptera</taxon>
        <taxon>Endopterygota</taxon>
        <taxon>Coleoptera</taxon>
        <taxon>Polyphaga</taxon>
        <taxon>Cucujiformia</taxon>
        <taxon>Curculionidae</taxon>
        <taxon>Scolytinae</taxon>
        <taxon>Hypothenemus</taxon>
    </lineage>
</organism>
<dbReference type="GO" id="GO:0005813">
    <property type="term" value="C:centrosome"/>
    <property type="evidence" value="ECO:0007669"/>
    <property type="project" value="UniProtKB-SubCell"/>
</dbReference>
<keyword evidence="13" id="KW-0862">Zinc</keyword>
<dbReference type="Pfam" id="PF00443">
    <property type="entry name" value="UCH"/>
    <property type="match status" value="1"/>
</dbReference>
<comment type="similarity">
    <text evidence="4">Belongs to the peptidase C19 family.</text>
</comment>
<comment type="caution">
    <text evidence="16">The sequence shown here is derived from an EMBL/GenBank/DDBJ whole genome shotgun (WGS) entry which is preliminary data.</text>
</comment>
<dbReference type="EC" id="3.4.19.12" evidence="5"/>
<dbReference type="PANTHER" id="PTHR11830">
    <property type="entry name" value="40S RIBOSOMAL PROTEIN S3A"/>
    <property type="match status" value="1"/>
</dbReference>
<comment type="subcellular location">
    <subcellularLocation>
        <location evidence="2">Cytoplasm</location>
        <location evidence="2">Cytoskeleton</location>
        <location evidence="2">Microtubule organizing center</location>
        <location evidence="2">Centrosome</location>
    </subcellularLocation>
    <subcellularLocation>
        <location evidence="3">Cytoplasm</location>
        <location evidence="3">Perinuclear region</location>
    </subcellularLocation>
</comment>
<evidence type="ECO:0000256" key="2">
    <source>
        <dbReference type="ARBA" id="ARBA00004300"/>
    </source>
</evidence>
<dbReference type="PROSITE" id="PS50245">
    <property type="entry name" value="CAP_GLY_2"/>
    <property type="match status" value="2"/>
</dbReference>
<keyword evidence="11" id="KW-0378">Hydrolase</keyword>
<feature type="domain" description="USP" evidence="14">
    <location>
        <begin position="562"/>
        <end position="921"/>
    </location>
</feature>
<dbReference type="InterPro" id="IPR036859">
    <property type="entry name" value="CAP-Gly_dom_sf"/>
</dbReference>
<evidence type="ECO:0000313" key="16">
    <source>
        <dbReference type="EMBL" id="KAL1513179.1"/>
    </source>
</evidence>
<evidence type="ECO:0000259" key="15">
    <source>
        <dbReference type="PROSITE" id="PS50245"/>
    </source>
</evidence>
<protein>
    <recommendedName>
        <fullName evidence="5">ubiquitinyl hydrolase 1</fullName>
        <ecNumber evidence="5">3.4.19.12</ecNumber>
    </recommendedName>
</protein>
<accession>A0ABD1FA37</accession>
<keyword evidence="9" id="KW-0479">Metal-binding</keyword>
<dbReference type="GO" id="GO:0004843">
    <property type="term" value="F:cysteine-type deubiquitinase activity"/>
    <property type="evidence" value="ECO:0007669"/>
    <property type="project" value="UniProtKB-EC"/>
</dbReference>
<proteinExistence type="inferred from homology"/>
<feature type="domain" description="CAP-Gly" evidence="15">
    <location>
        <begin position="460"/>
        <end position="508"/>
    </location>
</feature>
<dbReference type="SUPFAM" id="SSF74924">
    <property type="entry name" value="Cap-Gly domain"/>
    <property type="match status" value="2"/>
</dbReference>
<dbReference type="Pfam" id="PF01302">
    <property type="entry name" value="CAP_GLY"/>
    <property type="match status" value="2"/>
</dbReference>
<keyword evidence="10" id="KW-0833">Ubl conjugation pathway</keyword>
<keyword evidence="12" id="KW-0788">Thiol protease</keyword>
<dbReference type="Proteomes" id="UP001566132">
    <property type="component" value="Unassembled WGS sequence"/>
</dbReference>
<evidence type="ECO:0000256" key="13">
    <source>
        <dbReference type="ARBA" id="ARBA00022833"/>
    </source>
</evidence>
<dbReference type="GO" id="GO:0046872">
    <property type="term" value="F:metal ion binding"/>
    <property type="evidence" value="ECO:0007669"/>
    <property type="project" value="UniProtKB-KW"/>
</dbReference>
<name>A0ABD1FA37_HYPHA</name>
<keyword evidence="17" id="KW-1185">Reference proteome</keyword>
<dbReference type="GO" id="GO:0006508">
    <property type="term" value="P:proteolysis"/>
    <property type="evidence" value="ECO:0007669"/>
    <property type="project" value="UniProtKB-KW"/>
</dbReference>
<dbReference type="PROSITE" id="PS50235">
    <property type="entry name" value="USP_3"/>
    <property type="match status" value="1"/>
</dbReference>
<dbReference type="SUPFAM" id="SSF54001">
    <property type="entry name" value="Cysteine proteinases"/>
    <property type="match status" value="1"/>
</dbReference>
<dbReference type="SMART" id="SM01052">
    <property type="entry name" value="CAP_GLY"/>
    <property type="match status" value="2"/>
</dbReference>
<keyword evidence="7" id="KW-0597">Phosphoprotein</keyword>
<gene>
    <name evidence="16" type="ORF">ABEB36_002624</name>
</gene>
<feature type="domain" description="CAP-Gly" evidence="15">
    <location>
        <begin position="135"/>
        <end position="172"/>
    </location>
</feature>
<evidence type="ECO:0000256" key="7">
    <source>
        <dbReference type="ARBA" id="ARBA00022553"/>
    </source>
</evidence>
<evidence type="ECO:0000256" key="8">
    <source>
        <dbReference type="ARBA" id="ARBA00022670"/>
    </source>
</evidence>
<evidence type="ECO:0000256" key="3">
    <source>
        <dbReference type="ARBA" id="ARBA00004556"/>
    </source>
</evidence>
<evidence type="ECO:0000256" key="11">
    <source>
        <dbReference type="ARBA" id="ARBA00022801"/>
    </source>
</evidence>
<evidence type="ECO:0000256" key="5">
    <source>
        <dbReference type="ARBA" id="ARBA00012759"/>
    </source>
</evidence>
<evidence type="ECO:0000256" key="9">
    <source>
        <dbReference type="ARBA" id="ARBA00022723"/>
    </source>
</evidence>